<feature type="transmembrane region" description="Helical" evidence="4">
    <location>
        <begin position="151"/>
        <end position="175"/>
    </location>
</feature>
<dbReference type="CDD" id="cd17477">
    <property type="entry name" value="MFS_YcaD_like"/>
    <property type="match status" value="1"/>
</dbReference>
<name>A0A0A8K408_9HYPH</name>
<feature type="transmembrane region" description="Helical" evidence="4">
    <location>
        <begin position="66"/>
        <end position="85"/>
    </location>
</feature>
<feature type="transmembrane region" description="Helical" evidence="4">
    <location>
        <begin position="124"/>
        <end position="145"/>
    </location>
</feature>
<dbReference type="InterPro" id="IPR036259">
    <property type="entry name" value="MFS_trans_sf"/>
</dbReference>
<dbReference type="EMBL" id="AP014648">
    <property type="protein sequence ID" value="BAQ17262.1"/>
    <property type="molecule type" value="Genomic_DNA"/>
</dbReference>
<evidence type="ECO:0000313" key="7">
    <source>
        <dbReference type="Proteomes" id="UP000031643"/>
    </source>
</evidence>
<dbReference type="InterPro" id="IPR047200">
    <property type="entry name" value="MFS_YcaD-like"/>
</dbReference>
<dbReference type="GO" id="GO:0022857">
    <property type="term" value="F:transmembrane transporter activity"/>
    <property type="evidence" value="ECO:0007669"/>
    <property type="project" value="InterPro"/>
</dbReference>
<dbReference type="PANTHER" id="PTHR23521:SF3">
    <property type="entry name" value="MFS TRANSPORTER"/>
    <property type="match status" value="1"/>
</dbReference>
<sequence>MHYLLLATVLLSVGSGLLTVLIPIGGEQAGFSVPIIGGLGTLYYVGFIAGCLLLPALISRVGHIRSFAAVAAMAASGTLVFVLAVTPLTWLVLRALVGFCFAGLFMVVESWLNDQVGSETRGRVFGLYMVAGWFGIVGGNLLFSVDSPTAFSLFALASIAISVSLVPIALTTGAIPTVPAPAGVHFVKLYRTAPVGLVGCLAAGLANGAFWTFAPVFAQAQSGSSLGVSLFMAFAVLGGALSQWPIGTLSDHLDRRWVIAGVSLVSAAAASLFLLYREPLNAVLIGVGAVWGSAALTVYPLCTAHVNDRANPTNFVKVSSRLLMAFGIGAAVGPLLAGVLIAKAGIAALFLFTAVIHTVLAVFALIRVRILEPVAEEERATFAPLPPIGHGTQPIFELQENIQAERDP</sequence>
<dbReference type="PROSITE" id="PS50850">
    <property type="entry name" value="MFS"/>
    <property type="match status" value="1"/>
</dbReference>
<protein>
    <recommendedName>
        <fullName evidence="5">Major facilitator superfamily (MFS) profile domain-containing protein</fullName>
    </recommendedName>
</protein>
<evidence type="ECO:0000313" key="6">
    <source>
        <dbReference type="EMBL" id="BAQ17262.1"/>
    </source>
</evidence>
<feature type="transmembrane region" description="Helical" evidence="4">
    <location>
        <begin position="35"/>
        <end position="54"/>
    </location>
</feature>
<keyword evidence="1 4" id="KW-0812">Transmembrane</keyword>
<feature type="transmembrane region" description="Helical" evidence="4">
    <location>
        <begin position="282"/>
        <end position="302"/>
    </location>
</feature>
<organism evidence="6 7">
    <name type="scientific">Methyloceanibacter caenitepidi</name>
    <dbReference type="NCBI Taxonomy" id="1384459"/>
    <lineage>
        <taxon>Bacteria</taxon>
        <taxon>Pseudomonadati</taxon>
        <taxon>Pseudomonadota</taxon>
        <taxon>Alphaproteobacteria</taxon>
        <taxon>Hyphomicrobiales</taxon>
        <taxon>Hyphomicrobiaceae</taxon>
        <taxon>Methyloceanibacter</taxon>
    </lineage>
</organism>
<keyword evidence="3 4" id="KW-0472">Membrane</keyword>
<dbReference type="HOGENOM" id="CLU_035018_1_1_5"/>
<keyword evidence="7" id="KW-1185">Reference proteome</keyword>
<evidence type="ECO:0000256" key="2">
    <source>
        <dbReference type="ARBA" id="ARBA00022989"/>
    </source>
</evidence>
<dbReference type="STRING" id="1384459.GL4_1808"/>
<dbReference type="InterPro" id="IPR011701">
    <property type="entry name" value="MFS"/>
</dbReference>
<dbReference type="Gene3D" id="1.20.1250.20">
    <property type="entry name" value="MFS general substrate transporter like domains"/>
    <property type="match status" value="2"/>
</dbReference>
<proteinExistence type="predicted"/>
<feature type="domain" description="Major facilitator superfamily (MFS) profile" evidence="5">
    <location>
        <begin position="192"/>
        <end position="408"/>
    </location>
</feature>
<dbReference type="KEGG" id="mcg:GL4_1808"/>
<accession>A0A0A8K408</accession>
<feature type="transmembrane region" description="Helical" evidence="4">
    <location>
        <begin position="257"/>
        <end position="276"/>
    </location>
</feature>
<evidence type="ECO:0000256" key="4">
    <source>
        <dbReference type="SAM" id="Phobius"/>
    </source>
</evidence>
<dbReference type="GO" id="GO:0005886">
    <property type="term" value="C:plasma membrane"/>
    <property type="evidence" value="ECO:0007669"/>
    <property type="project" value="TreeGrafter"/>
</dbReference>
<dbReference type="Proteomes" id="UP000031643">
    <property type="component" value="Chromosome"/>
</dbReference>
<dbReference type="AlphaFoldDB" id="A0A0A8K408"/>
<feature type="transmembrane region" description="Helical" evidence="4">
    <location>
        <begin position="91"/>
        <end position="112"/>
    </location>
</feature>
<evidence type="ECO:0000259" key="5">
    <source>
        <dbReference type="PROSITE" id="PS50850"/>
    </source>
</evidence>
<feature type="transmembrane region" description="Helical" evidence="4">
    <location>
        <begin position="347"/>
        <end position="366"/>
    </location>
</feature>
<feature type="transmembrane region" description="Helical" evidence="4">
    <location>
        <begin position="195"/>
        <end position="214"/>
    </location>
</feature>
<dbReference type="SUPFAM" id="SSF103473">
    <property type="entry name" value="MFS general substrate transporter"/>
    <property type="match status" value="1"/>
</dbReference>
<dbReference type="PANTHER" id="PTHR23521">
    <property type="entry name" value="TRANSPORTER MFS SUPERFAMILY"/>
    <property type="match status" value="1"/>
</dbReference>
<gene>
    <name evidence="6" type="ORF">GL4_1808</name>
</gene>
<reference evidence="6 7" key="1">
    <citation type="submission" date="2014-09" db="EMBL/GenBank/DDBJ databases">
        <title>Genome sequencing of Methyloceanibacter caenitepidi Gela4.</title>
        <authorList>
            <person name="Takeuchi M."/>
            <person name="Susumu S."/>
            <person name="Kamagata Y."/>
            <person name="Oshima K."/>
            <person name="Hattori M."/>
            <person name="Iwasaki W."/>
        </authorList>
    </citation>
    <scope>NUCLEOTIDE SEQUENCE [LARGE SCALE GENOMIC DNA]</scope>
    <source>
        <strain evidence="6 7">Gela4</strain>
    </source>
</reference>
<evidence type="ECO:0000256" key="3">
    <source>
        <dbReference type="ARBA" id="ARBA00023136"/>
    </source>
</evidence>
<dbReference type="Pfam" id="PF07690">
    <property type="entry name" value="MFS_1"/>
    <property type="match status" value="1"/>
</dbReference>
<dbReference type="InterPro" id="IPR020846">
    <property type="entry name" value="MFS_dom"/>
</dbReference>
<evidence type="ECO:0000256" key="1">
    <source>
        <dbReference type="ARBA" id="ARBA00022692"/>
    </source>
</evidence>
<feature type="transmembrane region" description="Helical" evidence="4">
    <location>
        <begin position="322"/>
        <end position="341"/>
    </location>
</feature>
<feature type="transmembrane region" description="Helical" evidence="4">
    <location>
        <begin position="226"/>
        <end position="245"/>
    </location>
</feature>
<keyword evidence="2 4" id="KW-1133">Transmembrane helix</keyword>